<keyword evidence="7" id="KW-1015">Disulfide bond</keyword>
<evidence type="ECO:0000313" key="11">
    <source>
        <dbReference type="EMBL" id="KAJ3183792.1"/>
    </source>
</evidence>
<evidence type="ECO:0000256" key="3">
    <source>
        <dbReference type="ARBA" id="ARBA00018727"/>
    </source>
</evidence>
<feature type="compositionally biased region" description="Low complexity" evidence="8">
    <location>
        <begin position="395"/>
        <end position="412"/>
    </location>
</feature>
<accession>A0AAD5TQ12</accession>
<dbReference type="GO" id="GO:0005789">
    <property type="term" value="C:endoplasmic reticulum membrane"/>
    <property type="evidence" value="ECO:0007669"/>
    <property type="project" value="UniProtKB-SubCell"/>
</dbReference>
<evidence type="ECO:0000256" key="1">
    <source>
        <dbReference type="ARBA" id="ARBA00004367"/>
    </source>
</evidence>
<evidence type="ECO:0000256" key="2">
    <source>
        <dbReference type="ARBA" id="ARBA00009918"/>
    </source>
</evidence>
<dbReference type="InterPro" id="IPR044865">
    <property type="entry name" value="MRH_dom"/>
</dbReference>
<dbReference type="GO" id="GO:0030970">
    <property type="term" value="P:retrograde protein transport, ER to cytosol"/>
    <property type="evidence" value="ECO:0007669"/>
    <property type="project" value="TreeGrafter"/>
</dbReference>
<keyword evidence="4 9" id="KW-0732">Signal</keyword>
<keyword evidence="6" id="KW-0256">Endoplasmic reticulum</keyword>
<feature type="compositionally biased region" description="Pro residues" evidence="8">
    <location>
        <begin position="195"/>
        <end position="205"/>
    </location>
</feature>
<dbReference type="SUPFAM" id="SSF50911">
    <property type="entry name" value="Mannose 6-phosphate receptor domain"/>
    <property type="match status" value="1"/>
</dbReference>
<evidence type="ECO:0000313" key="12">
    <source>
        <dbReference type="Proteomes" id="UP001212152"/>
    </source>
</evidence>
<feature type="region of interest" description="Disordered" evidence="8">
    <location>
        <begin position="22"/>
        <end position="49"/>
    </location>
</feature>
<name>A0AAD5TQ12_9FUNG</name>
<dbReference type="GO" id="GO:0030246">
    <property type="term" value="F:carbohydrate binding"/>
    <property type="evidence" value="ECO:0007669"/>
    <property type="project" value="UniProtKB-KW"/>
</dbReference>
<dbReference type="GO" id="GO:0030968">
    <property type="term" value="P:endoplasmic reticulum unfolded protein response"/>
    <property type="evidence" value="ECO:0007669"/>
    <property type="project" value="InterPro"/>
</dbReference>
<dbReference type="InterPro" id="IPR009011">
    <property type="entry name" value="Man6P_isomerase_rcpt-bd_dom_sf"/>
</dbReference>
<dbReference type="GO" id="GO:0005788">
    <property type="term" value="C:endoplasmic reticulum lumen"/>
    <property type="evidence" value="ECO:0007669"/>
    <property type="project" value="TreeGrafter"/>
</dbReference>
<feature type="signal peptide" evidence="9">
    <location>
        <begin position="1"/>
        <end position="21"/>
    </location>
</feature>
<dbReference type="InterPro" id="IPR045149">
    <property type="entry name" value="OS-9-like"/>
</dbReference>
<protein>
    <recommendedName>
        <fullName evidence="3">Protein OS-9 homolog</fullName>
    </recommendedName>
</protein>
<comment type="subcellular location">
    <subcellularLocation>
        <location evidence="1">Endoplasmic reticulum membrane</location>
        <topology evidence="1">Peripheral membrane protein</topology>
        <orientation evidence="1">Lumenal side</orientation>
    </subcellularLocation>
</comment>
<dbReference type="Pfam" id="PF07915">
    <property type="entry name" value="PRKCSH"/>
    <property type="match status" value="1"/>
</dbReference>
<feature type="compositionally biased region" description="Basic and acidic residues" evidence="8">
    <location>
        <begin position="524"/>
        <end position="545"/>
    </location>
</feature>
<dbReference type="EMBL" id="JADGJQ010000005">
    <property type="protein sequence ID" value="KAJ3183792.1"/>
    <property type="molecule type" value="Genomic_DNA"/>
</dbReference>
<evidence type="ECO:0000256" key="5">
    <source>
        <dbReference type="ARBA" id="ARBA00022734"/>
    </source>
</evidence>
<feature type="region of interest" description="Disordered" evidence="8">
    <location>
        <begin position="395"/>
        <end position="415"/>
    </location>
</feature>
<comment type="similarity">
    <text evidence="2">Belongs to the OS-9 family.</text>
</comment>
<sequence length="559" mass="59315">MTKIPALALLLVLNANPLVQASVATSPSPSSPSPPSASPPIPQPHSSRHGFVFSDTVAAGAFHIILASEKLILSKTEVAERTKDPSIIILPLPASSGSSKGPQMYMCSLPPRPASARTTALPPVNHAAEKSRVSQTLNALSGMAGTCISYTQGWWAYKYCHDLHVQQYHHAPQPPPPGSPAAATGVLQYSLGKPVTPPLPPPPPHHQNGNFHRASAPPPPLPPSPDDPFLAPALIEFDDEGRHFLRLRWAEGTMCSLTGKPRQTEIQFYCCSSEHISSVREMAVCSYAMIIHTHRVCDLPWFKGRPAAEAAAADDHHHPASAIVCQALTETVVLPAGSATAGGADADANANANAGATTPIAARVGSHLPIQRSLLPRMSSGEAKSDQFVLTQLRQQQQGATTSGASGAGAAADAKKKIDTGFPRNAPLEMADALYDEDYDPVQDLLDSVLYMPFDGEFDDGGDEDYYYGGGGGGGGGAEGGDAYGDNDVFYFYDGDEDPGWETDGAQQQQPARQQERAPPADGADWRARFRVRDDGALDPSAERDYYEEDDEKEGGGDG</sequence>
<proteinExistence type="inferred from homology"/>
<keyword evidence="5" id="KW-0430">Lectin</keyword>
<dbReference type="AlphaFoldDB" id="A0AAD5TQ12"/>
<evidence type="ECO:0000259" key="10">
    <source>
        <dbReference type="PROSITE" id="PS51914"/>
    </source>
</evidence>
<comment type="caution">
    <text evidence="11">The sequence shown here is derived from an EMBL/GenBank/DDBJ whole genome shotgun (WGS) entry which is preliminary data.</text>
</comment>
<dbReference type="PANTHER" id="PTHR15414">
    <property type="entry name" value="OS-9-RELATED"/>
    <property type="match status" value="1"/>
</dbReference>
<reference evidence="11" key="1">
    <citation type="submission" date="2020-05" db="EMBL/GenBank/DDBJ databases">
        <title>Phylogenomic resolution of chytrid fungi.</title>
        <authorList>
            <person name="Stajich J.E."/>
            <person name="Amses K."/>
            <person name="Simmons R."/>
            <person name="Seto K."/>
            <person name="Myers J."/>
            <person name="Bonds A."/>
            <person name="Quandt C.A."/>
            <person name="Barry K."/>
            <person name="Liu P."/>
            <person name="Grigoriev I."/>
            <person name="Longcore J.E."/>
            <person name="James T.Y."/>
        </authorList>
    </citation>
    <scope>NUCLEOTIDE SEQUENCE</scope>
    <source>
        <strain evidence="11">JEL0379</strain>
    </source>
</reference>
<evidence type="ECO:0000256" key="4">
    <source>
        <dbReference type="ARBA" id="ARBA00022729"/>
    </source>
</evidence>
<feature type="chain" id="PRO_5042170657" description="Protein OS-9 homolog" evidence="9">
    <location>
        <begin position="22"/>
        <end position="559"/>
    </location>
</feature>
<feature type="compositionally biased region" description="Low complexity" evidence="8">
    <location>
        <begin position="506"/>
        <end position="521"/>
    </location>
</feature>
<organism evidence="11 12">
    <name type="scientific">Geranomyces variabilis</name>
    <dbReference type="NCBI Taxonomy" id="109894"/>
    <lineage>
        <taxon>Eukaryota</taxon>
        <taxon>Fungi</taxon>
        <taxon>Fungi incertae sedis</taxon>
        <taxon>Chytridiomycota</taxon>
        <taxon>Chytridiomycota incertae sedis</taxon>
        <taxon>Chytridiomycetes</taxon>
        <taxon>Spizellomycetales</taxon>
        <taxon>Powellomycetaceae</taxon>
        <taxon>Geranomyces</taxon>
    </lineage>
</organism>
<evidence type="ECO:0000256" key="7">
    <source>
        <dbReference type="ARBA" id="ARBA00023157"/>
    </source>
</evidence>
<evidence type="ECO:0000256" key="6">
    <source>
        <dbReference type="ARBA" id="ARBA00022824"/>
    </source>
</evidence>
<dbReference type="PROSITE" id="PS51914">
    <property type="entry name" value="MRH"/>
    <property type="match status" value="1"/>
</dbReference>
<feature type="compositionally biased region" description="Pro residues" evidence="8">
    <location>
        <begin position="29"/>
        <end position="43"/>
    </location>
</feature>
<dbReference type="Proteomes" id="UP001212152">
    <property type="component" value="Unassembled WGS sequence"/>
</dbReference>
<feature type="region of interest" description="Disordered" evidence="8">
    <location>
        <begin position="487"/>
        <end position="559"/>
    </location>
</feature>
<feature type="domain" description="MRH" evidence="10">
    <location>
        <begin position="145"/>
        <end position="299"/>
    </location>
</feature>
<keyword evidence="12" id="KW-1185">Reference proteome</keyword>
<evidence type="ECO:0000256" key="9">
    <source>
        <dbReference type="SAM" id="SignalP"/>
    </source>
</evidence>
<dbReference type="Gene3D" id="2.70.130.10">
    <property type="entry name" value="Mannose-6-phosphate receptor binding domain"/>
    <property type="match status" value="1"/>
</dbReference>
<dbReference type="InterPro" id="IPR012913">
    <property type="entry name" value="OS9-like_dom"/>
</dbReference>
<evidence type="ECO:0000256" key="8">
    <source>
        <dbReference type="SAM" id="MobiDB-lite"/>
    </source>
</evidence>
<feature type="region of interest" description="Disordered" evidence="8">
    <location>
        <begin position="191"/>
        <end position="224"/>
    </location>
</feature>
<dbReference type="PANTHER" id="PTHR15414:SF0">
    <property type="entry name" value="ENDOPLASMIC RETICULUM LECTIN 1"/>
    <property type="match status" value="1"/>
</dbReference>
<gene>
    <name evidence="11" type="primary">YOS9_2</name>
    <name evidence="11" type="ORF">HDU87_005908</name>
</gene>